<organism evidence="11">
    <name type="scientific">Hymenolepis diminuta</name>
    <name type="common">Rat tapeworm</name>
    <dbReference type="NCBI Taxonomy" id="6216"/>
    <lineage>
        <taxon>Eukaryota</taxon>
        <taxon>Metazoa</taxon>
        <taxon>Spiralia</taxon>
        <taxon>Lophotrochozoa</taxon>
        <taxon>Platyhelminthes</taxon>
        <taxon>Cestoda</taxon>
        <taxon>Eucestoda</taxon>
        <taxon>Cyclophyllidea</taxon>
        <taxon>Hymenolepididae</taxon>
        <taxon>Hymenolepis</taxon>
    </lineage>
</organism>
<evidence type="ECO:0000313" key="11">
    <source>
        <dbReference type="WBParaSite" id="HDID_0000582401-mRNA-1"/>
    </source>
</evidence>
<evidence type="ECO:0000256" key="5">
    <source>
        <dbReference type="ARBA" id="ARBA00023242"/>
    </source>
</evidence>
<evidence type="ECO:0000256" key="3">
    <source>
        <dbReference type="ARBA" id="ARBA00023125"/>
    </source>
</evidence>
<dbReference type="InterPro" id="IPR008422">
    <property type="entry name" value="KN_HD"/>
</dbReference>
<proteinExistence type="inferred from homology"/>
<evidence type="ECO:0000256" key="6">
    <source>
        <dbReference type="PROSITE-ProRule" id="PRU00108"/>
    </source>
</evidence>
<evidence type="ECO:0000256" key="2">
    <source>
        <dbReference type="ARBA" id="ARBA00008446"/>
    </source>
</evidence>
<sequence length="312" mass="35000">MDSKEERSKDWLNASHQRASDNYGLSSDRVENFTEPTQESGKNGMNNGYSQENQYLKPPSSSNSNRWTYAPPFGPPFVAGAPYHIHQLIPPPYTSVQPIPYHGLMAPNPSVVDKQGLHYTNGQYNYSSTIGPGQPIGHCISLSGPTGTADSATLSSSPAHWSVEDRIVTCGPESVHPPMNNSERLKTYEQGVNTDTKSPWPRCDGSRSRRASKTQIGILREWFDLHKHDPYPSAYEKYCLSQMTGMSIRQVNTWFANKRRALKNRNKMTWMPPINVISSLRTTEGEEDLEGFLSPPRHSDDEEETLVRGDLT</sequence>
<keyword evidence="5 6" id="KW-0539">Nucleus</keyword>
<evidence type="ECO:0000256" key="4">
    <source>
        <dbReference type="ARBA" id="ARBA00023155"/>
    </source>
</evidence>
<protein>
    <submittedName>
        <fullName evidence="11">Homeobox domain-containing protein</fullName>
    </submittedName>
</protein>
<evidence type="ECO:0000313" key="10">
    <source>
        <dbReference type="Proteomes" id="UP000274504"/>
    </source>
</evidence>
<dbReference type="SMART" id="SM00389">
    <property type="entry name" value="HOX"/>
    <property type="match status" value="1"/>
</dbReference>
<dbReference type="InterPro" id="IPR017970">
    <property type="entry name" value="Homeobox_CS"/>
</dbReference>
<dbReference type="CDD" id="cd00086">
    <property type="entry name" value="homeodomain"/>
    <property type="match status" value="1"/>
</dbReference>
<dbReference type="GO" id="GO:0005634">
    <property type="term" value="C:nucleus"/>
    <property type="evidence" value="ECO:0007669"/>
    <property type="project" value="UniProtKB-SubCell"/>
</dbReference>
<dbReference type="OrthoDB" id="4187154at2759"/>
<comment type="similarity">
    <text evidence="2">Belongs to the TALE/IRO homeobox family.</text>
</comment>
<dbReference type="STRING" id="6216.A0A0R3SLK9"/>
<dbReference type="GO" id="GO:0000981">
    <property type="term" value="F:DNA-binding transcription factor activity, RNA polymerase II-specific"/>
    <property type="evidence" value="ECO:0007669"/>
    <property type="project" value="InterPro"/>
</dbReference>
<gene>
    <name evidence="9" type="ORF">HDID_LOCUS5822</name>
</gene>
<evidence type="ECO:0000256" key="1">
    <source>
        <dbReference type="ARBA" id="ARBA00004123"/>
    </source>
</evidence>
<evidence type="ECO:0000259" key="8">
    <source>
        <dbReference type="PROSITE" id="PS50071"/>
    </source>
</evidence>
<dbReference type="PANTHER" id="PTHR11211">
    <property type="entry name" value="IROQUOIS-CLASS HOMEODOMAIN PROTEIN IRX"/>
    <property type="match status" value="1"/>
</dbReference>
<name>A0A0R3SLK9_HYMDI</name>
<dbReference type="GO" id="GO:0048468">
    <property type="term" value="P:cell development"/>
    <property type="evidence" value="ECO:0007669"/>
    <property type="project" value="TreeGrafter"/>
</dbReference>
<evidence type="ECO:0000256" key="7">
    <source>
        <dbReference type="SAM" id="MobiDB-lite"/>
    </source>
</evidence>
<dbReference type="SUPFAM" id="SSF46689">
    <property type="entry name" value="Homeodomain-like"/>
    <property type="match status" value="1"/>
</dbReference>
<evidence type="ECO:0000313" key="9">
    <source>
        <dbReference type="EMBL" id="VDL58140.1"/>
    </source>
</evidence>
<keyword evidence="3 6" id="KW-0238">DNA-binding</keyword>
<dbReference type="AlphaFoldDB" id="A0A0R3SLK9"/>
<feature type="compositionally biased region" description="Polar residues" evidence="7">
    <location>
        <begin position="34"/>
        <end position="63"/>
    </location>
</feature>
<dbReference type="PROSITE" id="PS00027">
    <property type="entry name" value="HOMEOBOX_1"/>
    <property type="match status" value="1"/>
</dbReference>
<dbReference type="PROSITE" id="PS50071">
    <property type="entry name" value="HOMEOBOX_2"/>
    <property type="match status" value="1"/>
</dbReference>
<feature type="region of interest" description="Disordered" evidence="7">
    <location>
        <begin position="285"/>
        <end position="312"/>
    </location>
</feature>
<reference evidence="11" key="1">
    <citation type="submission" date="2017-02" db="UniProtKB">
        <authorList>
            <consortium name="WormBaseParasite"/>
        </authorList>
    </citation>
    <scope>IDENTIFICATION</scope>
</reference>
<dbReference type="InterPro" id="IPR009057">
    <property type="entry name" value="Homeodomain-like_sf"/>
</dbReference>
<accession>A0A0R3SLK9</accession>
<dbReference type="InterPro" id="IPR001356">
    <property type="entry name" value="HD"/>
</dbReference>
<feature type="domain" description="Homeobox" evidence="8">
    <location>
        <begin position="212"/>
        <end position="265"/>
    </location>
</feature>
<dbReference type="Gene3D" id="1.10.10.60">
    <property type="entry name" value="Homeodomain-like"/>
    <property type="match status" value="1"/>
</dbReference>
<feature type="DNA-binding region" description="Homeobox" evidence="6">
    <location>
        <begin position="214"/>
        <end position="266"/>
    </location>
</feature>
<comment type="subcellular location">
    <subcellularLocation>
        <location evidence="1 6">Nucleus</location>
    </subcellularLocation>
</comment>
<dbReference type="Pfam" id="PF05920">
    <property type="entry name" value="Homeobox_KN"/>
    <property type="match status" value="1"/>
</dbReference>
<feature type="region of interest" description="Disordered" evidence="7">
    <location>
        <begin position="1"/>
        <end position="63"/>
    </location>
</feature>
<feature type="compositionally biased region" description="Basic and acidic residues" evidence="7">
    <location>
        <begin position="1"/>
        <end position="10"/>
    </location>
</feature>
<keyword evidence="4 6" id="KW-0371">Homeobox</keyword>
<dbReference type="EMBL" id="UYSG01003497">
    <property type="protein sequence ID" value="VDL58140.1"/>
    <property type="molecule type" value="Genomic_DNA"/>
</dbReference>
<dbReference type="PANTHER" id="PTHR11211:SF3">
    <property type="entry name" value="HOMEOBOX PROTEIN MOHAWK"/>
    <property type="match status" value="1"/>
</dbReference>
<dbReference type="GO" id="GO:0000978">
    <property type="term" value="F:RNA polymerase II cis-regulatory region sequence-specific DNA binding"/>
    <property type="evidence" value="ECO:0007669"/>
    <property type="project" value="TreeGrafter"/>
</dbReference>
<dbReference type="Proteomes" id="UP000274504">
    <property type="component" value="Unassembled WGS sequence"/>
</dbReference>
<reference evidence="9 10" key="2">
    <citation type="submission" date="2018-11" db="EMBL/GenBank/DDBJ databases">
        <authorList>
            <consortium name="Pathogen Informatics"/>
        </authorList>
    </citation>
    <scope>NUCLEOTIDE SEQUENCE [LARGE SCALE GENOMIC DNA]</scope>
</reference>
<dbReference type="WBParaSite" id="HDID_0000582401-mRNA-1">
    <property type="protein sequence ID" value="HDID_0000582401-mRNA-1"/>
    <property type="gene ID" value="HDID_0000582401"/>
</dbReference>
<feature type="compositionally biased region" description="Basic and acidic residues" evidence="7">
    <location>
        <begin position="297"/>
        <end position="312"/>
    </location>
</feature>